<dbReference type="PROSITE" id="PS50896">
    <property type="entry name" value="LISH"/>
    <property type="match status" value="1"/>
</dbReference>
<keyword evidence="2 5" id="KW-0853">WD repeat</keyword>
<accession>A0A4P9Y3L7</accession>
<evidence type="ECO:0000256" key="6">
    <source>
        <dbReference type="SAM" id="MobiDB-lite"/>
    </source>
</evidence>
<proteinExistence type="predicted"/>
<dbReference type="Gene3D" id="1.20.960.30">
    <property type="match status" value="1"/>
</dbReference>
<dbReference type="PROSITE" id="PS50082">
    <property type="entry name" value="WD_REPEATS_2"/>
    <property type="match status" value="4"/>
</dbReference>
<evidence type="ECO:0000313" key="9">
    <source>
        <dbReference type="Proteomes" id="UP000267251"/>
    </source>
</evidence>
<dbReference type="InterPro" id="IPR045183">
    <property type="entry name" value="Ebi-like"/>
</dbReference>
<dbReference type="PANTHER" id="PTHR22846">
    <property type="entry name" value="WD40 REPEAT PROTEIN"/>
    <property type="match status" value="1"/>
</dbReference>
<evidence type="ECO:0000256" key="4">
    <source>
        <dbReference type="ARBA" id="ARBA00023242"/>
    </source>
</evidence>
<dbReference type="GO" id="GO:0034967">
    <property type="term" value="C:Set3 complex"/>
    <property type="evidence" value="ECO:0007669"/>
    <property type="project" value="TreeGrafter"/>
</dbReference>
<sequence>MQMTSDEVNCLIYHYLHESGFQHASFSLQSECDMAGSPFHDIKVKPGALVEFLQKGLLYHHMQLHLNEEGVEIPCSNPVSLIGQHECVRPSGPYRSILEEHPIPDVRANGAEGFNVSQITAGGSTKDEGGDQWKSKGGQGDVDVQMEDRISMDPTGGKPLYTSPNPEDARILGPKEVSLLKGHTGEVFIGQWNPKDPRVFASGGADGHVRIWTLPNQGSRKQEPTSLILACQPAEDKGHVQVTFVDWHPNGNFLAVGTSVGEVQVWTLQGERKFSAWEHEGLLIVGRWSPRGTRLVTGGADGQVILWSRVDQGGSAGRVDRRISYHQDAVMDVTWRGDEQFIASSSQDLSVCVWKVDGPIEDTNTPWKAYK</sequence>
<organism evidence="8 9">
    <name type="scientific">Piptocephalis cylindrospora</name>
    <dbReference type="NCBI Taxonomy" id="1907219"/>
    <lineage>
        <taxon>Eukaryota</taxon>
        <taxon>Fungi</taxon>
        <taxon>Fungi incertae sedis</taxon>
        <taxon>Zoopagomycota</taxon>
        <taxon>Zoopagomycotina</taxon>
        <taxon>Zoopagomycetes</taxon>
        <taxon>Zoopagales</taxon>
        <taxon>Piptocephalidaceae</taxon>
        <taxon>Piptocephalis</taxon>
    </lineage>
</organism>
<feature type="non-terminal residue" evidence="8">
    <location>
        <position position="371"/>
    </location>
</feature>
<dbReference type="SMART" id="SM00667">
    <property type="entry name" value="LisH"/>
    <property type="match status" value="1"/>
</dbReference>
<feature type="compositionally biased region" description="Basic and acidic residues" evidence="6">
    <location>
        <begin position="125"/>
        <end position="134"/>
    </location>
</feature>
<dbReference type="GO" id="GO:0003714">
    <property type="term" value="F:transcription corepressor activity"/>
    <property type="evidence" value="ECO:0007669"/>
    <property type="project" value="InterPro"/>
</dbReference>
<dbReference type="Gene3D" id="2.130.10.10">
    <property type="entry name" value="YVTN repeat-like/Quinoprotein amine dehydrogenase"/>
    <property type="match status" value="1"/>
</dbReference>
<dbReference type="PANTHER" id="PTHR22846:SF2">
    <property type="entry name" value="F-BOX-LIKE_WD REPEAT-CONTAINING PROTEIN EBI"/>
    <property type="match status" value="1"/>
</dbReference>
<comment type="subcellular location">
    <subcellularLocation>
        <location evidence="1">Nucleus</location>
    </subcellularLocation>
</comment>
<keyword evidence="4" id="KW-0539">Nucleus</keyword>
<evidence type="ECO:0000256" key="5">
    <source>
        <dbReference type="PROSITE-ProRule" id="PRU00221"/>
    </source>
</evidence>
<feature type="repeat" description="WD" evidence="5">
    <location>
        <begin position="276"/>
        <end position="308"/>
    </location>
</feature>
<dbReference type="AlphaFoldDB" id="A0A4P9Y3L7"/>
<gene>
    <name evidence="8" type="ORF">BJ684DRAFT_16188</name>
</gene>
<feature type="repeat" description="WD" evidence="5">
    <location>
        <begin position="323"/>
        <end position="357"/>
    </location>
</feature>
<dbReference type="Pfam" id="PF23383">
    <property type="entry name" value="Beta-prop_IFT140_1st"/>
    <property type="match status" value="1"/>
</dbReference>
<evidence type="ECO:0000256" key="2">
    <source>
        <dbReference type="ARBA" id="ARBA00022574"/>
    </source>
</evidence>
<keyword evidence="3" id="KW-0677">Repeat</keyword>
<dbReference type="InterPro" id="IPR056154">
    <property type="entry name" value="Beta-prop_IFT140_1st"/>
</dbReference>
<feature type="repeat" description="WD" evidence="5">
    <location>
        <begin position="242"/>
        <end position="276"/>
    </location>
</feature>
<evidence type="ECO:0000256" key="1">
    <source>
        <dbReference type="ARBA" id="ARBA00004123"/>
    </source>
</evidence>
<evidence type="ECO:0000259" key="7">
    <source>
        <dbReference type="Pfam" id="PF23383"/>
    </source>
</evidence>
<dbReference type="GO" id="GO:0006357">
    <property type="term" value="P:regulation of transcription by RNA polymerase II"/>
    <property type="evidence" value="ECO:0007669"/>
    <property type="project" value="TreeGrafter"/>
</dbReference>
<dbReference type="OrthoDB" id="1367865at2759"/>
<protein>
    <submittedName>
        <fullName evidence="8">WD40-repeat-containing domain protein</fullName>
    </submittedName>
</protein>
<reference evidence="9" key="1">
    <citation type="journal article" date="2018" name="Nat. Microbiol.">
        <title>Leveraging single-cell genomics to expand the fungal tree of life.</title>
        <authorList>
            <person name="Ahrendt S.R."/>
            <person name="Quandt C.A."/>
            <person name="Ciobanu D."/>
            <person name="Clum A."/>
            <person name="Salamov A."/>
            <person name="Andreopoulos B."/>
            <person name="Cheng J.F."/>
            <person name="Woyke T."/>
            <person name="Pelin A."/>
            <person name="Henrissat B."/>
            <person name="Reynolds N.K."/>
            <person name="Benny G.L."/>
            <person name="Smith M.E."/>
            <person name="James T.Y."/>
            <person name="Grigoriev I.V."/>
        </authorList>
    </citation>
    <scope>NUCLEOTIDE SEQUENCE [LARGE SCALE GENOMIC DNA]</scope>
</reference>
<dbReference type="InterPro" id="IPR036322">
    <property type="entry name" value="WD40_repeat_dom_sf"/>
</dbReference>
<dbReference type="SMART" id="SM00320">
    <property type="entry name" value="WD40"/>
    <property type="match status" value="4"/>
</dbReference>
<dbReference type="Proteomes" id="UP000267251">
    <property type="component" value="Unassembled WGS sequence"/>
</dbReference>
<dbReference type="Pfam" id="PF00400">
    <property type="entry name" value="WD40"/>
    <property type="match status" value="2"/>
</dbReference>
<dbReference type="PROSITE" id="PS50294">
    <property type="entry name" value="WD_REPEATS_REGION"/>
    <property type="match status" value="2"/>
</dbReference>
<evidence type="ECO:0000256" key="3">
    <source>
        <dbReference type="ARBA" id="ARBA00022737"/>
    </source>
</evidence>
<dbReference type="InterPro" id="IPR001680">
    <property type="entry name" value="WD40_rpt"/>
</dbReference>
<feature type="domain" description="IFT140 first beta-propeller" evidence="7">
    <location>
        <begin position="239"/>
        <end position="315"/>
    </location>
</feature>
<dbReference type="InterPro" id="IPR006594">
    <property type="entry name" value="LisH"/>
</dbReference>
<feature type="region of interest" description="Disordered" evidence="6">
    <location>
        <begin position="117"/>
        <end position="169"/>
    </location>
</feature>
<feature type="repeat" description="WD" evidence="5">
    <location>
        <begin position="180"/>
        <end position="222"/>
    </location>
</feature>
<name>A0A4P9Y3L7_9FUNG</name>
<keyword evidence="9" id="KW-1185">Reference proteome</keyword>
<evidence type="ECO:0000313" key="8">
    <source>
        <dbReference type="EMBL" id="RKP13403.1"/>
    </source>
</evidence>
<dbReference type="SUPFAM" id="SSF50978">
    <property type="entry name" value="WD40 repeat-like"/>
    <property type="match status" value="1"/>
</dbReference>
<dbReference type="InterPro" id="IPR015943">
    <property type="entry name" value="WD40/YVTN_repeat-like_dom_sf"/>
</dbReference>
<dbReference type="EMBL" id="KZ988029">
    <property type="protein sequence ID" value="RKP13403.1"/>
    <property type="molecule type" value="Genomic_DNA"/>
</dbReference>